<feature type="transmembrane region" description="Helical" evidence="6">
    <location>
        <begin position="388"/>
        <end position="412"/>
    </location>
</feature>
<dbReference type="GO" id="GO:0016020">
    <property type="term" value="C:membrane"/>
    <property type="evidence" value="ECO:0007669"/>
    <property type="project" value="UniProtKB-SubCell"/>
</dbReference>
<evidence type="ECO:0000256" key="2">
    <source>
        <dbReference type="ARBA" id="ARBA00022448"/>
    </source>
</evidence>
<keyword evidence="5 6" id="KW-0472">Membrane</keyword>
<evidence type="ECO:0000313" key="9">
    <source>
        <dbReference type="Proteomes" id="UP000003240"/>
    </source>
</evidence>
<comment type="caution">
    <text evidence="8">The sequence shown here is derived from an EMBL/GenBank/DDBJ whole genome shotgun (WGS) entry which is preliminary data.</text>
</comment>
<evidence type="ECO:0000256" key="4">
    <source>
        <dbReference type="ARBA" id="ARBA00022989"/>
    </source>
</evidence>
<dbReference type="eggNOG" id="COG2851">
    <property type="taxonomic scope" value="Bacteria"/>
</dbReference>
<dbReference type="GO" id="GO:0015137">
    <property type="term" value="F:citrate transmembrane transporter activity"/>
    <property type="evidence" value="ECO:0007669"/>
    <property type="project" value="InterPro"/>
</dbReference>
<dbReference type="NCBIfam" id="TIGR00784">
    <property type="entry name" value="citMHS"/>
    <property type="match status" value="1"/>
</dbReference>
<gene>
    <name evidence="8" type="ORF">ALO_11224</name>
</gene>
<feature type="domain" description="Citrate transporter-like" evidence="7">
    <location>
        <begin position="48"/>
        <end position="418"/>
    </location>
</feature>
<dbReference type="AlphaFoldDB" id="F7NJI9"/>
<evidence type="ECO:0000256" key="5">
    <source>
        <dbReference type="ARBA" id="ARBA00023136"/>
    </source>
</evidence>
<feature type="transmembrane region" description="Helical" evidence="6">
    <location>
        <begin position="326"/>
        <end position="345"/>
    </location>
</feature>
<feature type="transmembrane region" description="Helical" evidence="6">
    <location>
        <begin position="34"/>
        <end position="53"/>
    </location>
</feature>
<keyword evidence="2" id="KW-0813">Transport</keyword>
<dbReference type="InterPro" id="IPR004680">
    <property type="entry name" value="Cit_transptr-like_dom"/>
</dbReference>
<dbReference type="Pfam" id="PF03600">
    <property type="entry name" value="CitMHS"/>
    <property type="match status" value="1"/>
</dbReference>
<evidence type="ECO:0000256" key="3">
    <source>
        <dbReference type="ARBA" id="ARBA00022692"/>
    </source>
</evidence>
<evidence type="ECO:0000256" key="1">
    <source>
        <dbReference type="ARBA" id="ARBA00004141"/>
    </source>
</evidence>
<name>F7NJI9_9FIRM</name>
<keyword evidence="4 6" id="KW-1133">Transmembrane helix</keyword>
<feature type="transmembrane region" description="Helical" evidence="6">
    <location>
        <begin position="92"/>
        <end position="114"/>
    </location>
</feature>
<proteinExistence type="predicted"/>
<organism evidence="8 9">
    <name type="scientific">Acetonema longum DSM 6540</name>
    <dbReference type="NCBI Taxonomy" id="1009370"/>
    <lineage>
        <taxon>Bacteria</taxon>
        <taxon>Bacillati</taxon>
        <taxon>Bacillota</taxon>
        <taxon>Negativicutes</taxon>
        <taxon>Acetonemataceae</taxon>
        <taxon>Acetonema</taxon>
    </lineage>
</organism>
<feature type="transmembrane region" description="Helical" evidence="6">
    <location>
        <begin position="449"/>
        <end position="470"/>
    </location>
</feature>
<dbReference type="InterPro" id="IPR014738">
    <property type="entry name" value="Citrate_transporter"/>
</dbReference>
<evidence type="ECO:0000256" key="6">
    <source>
        <dbReference type="SAM" id="Phobius"/>
    </source>
</evidence>
<keyword evidence="3 6" id="KW-0812">Transmembrane</keyword>
<dbReference type="EMBL" id="AFGF01000087">
    <property type="protein sequence ID" value="EGO63819.1"/>
    <property type="molecule type" value="Genomic_DNA"/>
</dbReference>
<evidence type="ECO:0000259" key="7">
    <source>
        <dbReference type="Pfam" id="PF03600"/>
    </source>
</evidence>
<accession>F7NJI9</accession>
<feature type="transmembrane region" description="Helical" evidence="6">
    <location>
        <begin position="357"/>
        <end position="382"/>
    </location>
</feature>
<dbReference type="Proteomes" id="UP000003240">
    <property type="component" value="Unassembled WGS sequence"/>
</dbReference>
<protein>
    <submittedName>
        <fullName evidence="8">Secondary transporter of divalent metal ions/citrate complexes</fullName>
    </submittedName>
</protein>
<feature type="transmembrane region" description="Helical" evidence="6">
    <location>
        <begin position="59"/>
        <end position="80"/>
    </location>
</feature>
<reference evidence="8 9" key="1">
    <citation type="journal article" date="2011" name="EMBO J.">
        <title>Structural diversity of bacterial flagellar motors.</title>
        <authorList>
            <person name="Chen S."/>
            <person name="Beeby M."/>
            <person name="Murphy G.E."/>
            <person name="Leadbetter J.R."/>
            <person name="Hendrixson D.R."/>
            <person name="Briegel A."/>
            <person name="Li Z."/>
            <person name="Shi J."/>
            <person name="Tocheva E.I."/>
            <person name="Muller A."/>
            <person name="Dobro M.J."/>
            <person name="Jensen G.J."/>
        </authorList>
    </citation>
    <scope>NUCLEOTIDE SEQUENCE [LARGE SCALE GENOMIC DNA]</scope>
    <source>
        <strain evidence="8 9">DSM 6540</strain>
    </source>
</reference>
<sequence length="472" mass="50739">MLKLIQRLKNSIMSFSAAVGFSKTTQQFERRDKMTLVAFLGFMMICLFMYLILSKRMSAMVALMLVPIVFGIGLVVMGMADPAKMGGWMKDGVLQAAPTAVMLCFAILYFGTMIDAGLFDPLVNAIKKVVKGDPLRVAVGTCILSAIVSLDGDGATTYLTVCSALLAVHKSVGVHPAMLPTLCALQVGIMNLLPWGGPTGRVLASLNLTSEEVFLPLIPGMVVATVGVLIFAYVWGMRERKRLGWVKSVSATDECTNIPETASTDTLKRPQLFWFNLGLTTVLLYCLMTEVLPLMLLFMIGTGLVLVVNYPKLADQQERVKEHASSALPVISLIFAAGIMMGIMSGTKMVDQMAQSLIAMIPSSMGAHMALFTALLTIPGTFFMTNDAFYFGVLPVLSKAASAYGISTVEIARASLLGPPPHTFSPLTASTWLLVGMSGVSMADLQKYGLIPAIMITLIFIATALVLGLFPF</sequence>
<evidence type="ECO:0000313" key="8">
    <source>
        <dbReference type="EMBL" id="EGO63819.1"/>
    </source>
</evidence>
<feature type="transmembrane region" description="Helical" evidence="6">
    <location>
        <begin position="273"/>
        <end position="306"/>
    </location>
</feature>
<keyword evidence="9" id="KW-1185">Reference proteome</keyword>
<comment type="subcellular location">
    <subcellularLocation>
        <location evidence="1">Membrane</location>
        <topology evidence="1">Multi-pass membrane protein</topology>
    </subcellularLocation>
</comment>
<dbReference type="STRING" id="1009370.ALO_11224"/>
<feature type="transmembrane region" description="Helical" evidence="6">
    <location>
        <begin position="213"/>
        <end position="235"/>
    </location>
</feature>
<feature type="transmembrane region" description="Helical" evidence="6">
    <location>
        <begin position="424"/>
        <end position="443"/>
    </location>
</feature>